<evidence type="ECO:0000256" key="4">
    <source>
        <dbReference type="PROSITE-ProRule" id="PRU00023"/>
    </source>
</evidence>
<evidence type="ECO:0000313" key="7">
    <source>
        <dbReference type="EMBL" id="MBN3271230.1"/>
    </source>
</evidence>
<dbReference type="InterPro" id="IPR058889">
    <property type="entry name" value="WHD_SOWAHA-C"/>
</dbReference>
<organism evidence="7 8">
    <name type="scientific">Polyodon spathula</name>
    <name type="common">North American paddlefish</name>
    <name type="synonym">Squalus spathula</name>
    <dbReference type="NCBI Taxonomy" id="7913"/>
    <lineage>
        <taxon>Eukaryota</taxon>
        <taxon>Metazoa</taxon>
        <taxon>Chordata</taxon>
        <taxon>Craniata</taxon>
        <taxon>Vertebrata</taxon>
        <taxon>Euteleostomi</taxon>
        <taxon>Actinopterygii</taxon>
        <taxon>Chondrostei</taxon>
        <taxon>Acipenseriformes</taxon>
        <taxon>Polyodontidae</taxon>
        <taxon>Polyodon</taxon>
    </lineage>
</organism>
<feature type="repeat" description="ANK" evidence="4">
    <location>
        <begin position="541"/>
        <end position="562"/>
    </location>
</feature>
<keyword evidence="1" id="KW-0677">Repeat</keyword>
<dbReference type="InterPro" id="IPR002110">
    <property type="entry name" value="Ankyrin_rpt"/>
</dbReference>
<dbReference type="InterPro" id="IPR036770">
    <property type="entry name" value="Ankyrin_rpt-contain_sf"/>
</dbReference>
<comment type="similarity">
    <text evidence="3">Belongs to the SOWAH family.</text>
</comment>
<dbReference type="Pfam" id="PF12796">
    <property type="entry name" value="Ank_2"/>
    <property type="match status" value="1"/>
</dbReference>
<gene>
    <name evidence="7" type="primary">Sowahc_1</name>
    <name evidence="7" type="ORF">GTO93_0002902</name>
</gene>
<dbReference type="PROSITE" id="PS50088">
    <property type="entry name" value="ANK_REPEAT"/>
    <property type="match status" value="1"/>
</dbReference>
<dbReference type="EMBL" id="JAAWVQ010009076">
    <property type="protein sequence ID" value="MBN3271230.1"/>
    <property type="molecule type" value="Genomic_DNA"/>
</dbReference>
<feature type="region of interest" description="Disordered" evidence="5">
    <location>
        <begin position="433"/>
        <end position="453"/>
    </location>
</feature>
<evidence type="ECO:0000256" key="3">
    <source>
        <dbReference type="ARBA" id="ARBA00038122"/>
    </source>
</evidence>
<dbReference type="SMART" id="SM00248">
    <property type="entry name" value="ANK"/>
    <property type="match status" value="2"/>
</dbReference>
<name>A0ABS2XAU2_POLSP</name>
<sequence length="700" mass="76353">MATECTQDAVLQFLTERGGKVRNVDLIDKFKPFILNDPAKKALAKERFKEFVDTVGFVKVENDVKYVCLKKKYRDTLKQRVAKQTDGDSAGSGIKGGPGTSIQEFNTSQCPKNNADCSRGFGNGWPAESDRTGGADFDDGSALLSKPVGGEASLNNTANDVAKHEIFVPEWDCGTNKAAHRIRPDDSANISEDKSLTLSQVKPAVAAVSSIDRNSKLCSDLDNTGVSEMGNTNTGSSTNINADSCNRQRDIAVTEASPLPTEVKCHIFAIPENKNAERIKEGCFSQPVEECSTSVNLASGTAPLCCGAGNEEPVSQHTADSKGADGEADKSNLELRDSKDDLHQDCKGALLAEIPNRRQSSRNVFQHTLLASREQQSGKLAEDSSAYSQPDSSCAFGSESGGSTPKGSRKIFRDMMMNNSPQLRRSMALKTPGSLLPRQKDSMKSESDSVSLVSSADEDSRSLALDPMEHEWMMCASDGQWESLNRLLACDPNLVIKRDFVTGFTCLHWAAKHGKQELIALLVNFAKQHAVPLNINTRSSAGYTPLHLAAMHNHEQVVKLLVGAYDADVDIRDYSGKKAWQYLRENVGGDILDIVGAAEHSDADNLGNGAGRWRLSKVLPSNLLSYKLLNLPEDDSCVDGAAVKPKSVYRKTSMSRIRPKLKQIRFKTQIIHSSFFKETEDEERPLKSPAKSRPKSNLFG</sequence>
<evidence type="ECO:0000256" key="1">
    <source>
        <dbReference type="ARBA" id="ARBA00022737"/>
    </source>
</evidence>
<dbReference type="PANTHER" id="PTHR14491:SF4">
    <property type="entry name" value="ANKYRIN REPEAT DOMAIN-CONTAINING PROTEIN SOWAHC"/>
    <property type="match status" value="1"/>
</dbReference>
<feature type="region of interest" description="Disordered" evidence="5">
    <location>
        <begin position="678"/>
        <end position="700"/>
    </location>
</feature>
<dbReference type="Proteomes" id="UP001166093">
    <property type="component" value="Unassembled WGS sequence"/>
</dbReference>
<evidence type="ECO:0000256" key="2">
    <source>
        <dbReference type="ARBA" id="ARBA00023043"/>
    </source>
</evidence>
<dbReference type="PANTHER" id="PTHR14491">
    <property type="entry name" value="SOSONDOWAH, ISOFORM G"/>
    <property type="match status" value="1"/>
</dbReference>
<dbReference type="PROSITE" id="PS50297">
    <property type="entry name" value="ANK_REP_REGION"/>
    <property type="match status" value="1"/>
</dbReference>
<protein>
    <submittedName>
        <fullName evidence="7">SWAHC protein</fullName>
    </submittedName>
</protein>
<reference evidence="7" key="1">
    <citation type="journal article" date="2021" name="Cell">
        <title>Tracing the genetic footprints of vertebrate landing in non-teleost ray-finned fishes.</title>
        <authorList>
            <person name="Bi X."/>
            <person name="Wang K."/>
            <person name="Yang L."/>
            <person name="Pan H."/>
            <person name="Jiang H."/>
            <person name="Wei Q."/>
            <person name="Fang M."/>
            <person name="Yu H."/>
            <person name="Zhu C."/>
            <person name="Cai Y."/>
            <person name="He Y."/>
            <person name="Gan X."/>
            <person name="Zeng H."/>
            <person name="Yu D."/>
            <person name="Zhu Y."/>
            <person name="Jiang H."/>
            <person name="Qiu Q."/>
            <person name="Yang H."/>
            <person name="Zhang Y.E."/>
            <person name="Wang W."/>
            <person name="Zhu M."/>
            <person name="He S."/>
            <person name="Zhang G."/>
        </authorList>
    </citation>
    <scope>NUCLEOTIDE SEQUENCE</scope>
    <source>
        <strain evidence="7">Pddl_001</strain>
    </source>
</reference>
<feature type="region of interest" description="Disordered" evidence="5">
    <location>
        <begin position="80"/>
        <end position="108"/>
    </location>
</feature>
<keyword evidence="8" id="KW-1185">Reference proteome</keyword>
<evidence type="ECO:0000313" key="8">
    <source>
        <dbReference type="Proteomes" id="UP001166093"/>
    </source>
</evidence>
<evidence type="ECO:0000256" key="5">
    <source>
        <dbReference type="SAM" id="MobiDB-lite"/>
    </source>
</evidence>
<feature type="compositionally biased region" description="Basic and acidic residues" evidence="5">
    <location>
        <begin position="438"/>
        <end position="447"/>
    </location>
</feature>
<proteinExistence type="inferred from homology"/>
<feature type="non-terminal residue" evidence="7">
    <location>
        <position position="1"/>
    </location>
</feature>
<feature type="domain" description="SOWAHA-C winged helix-turn-helix" evidence="6">
    <location>
        <begin position="4"/>
        <end position="85"/>
    </location>
</feature>
<dbReference type="Gene3D" id="1.25.40.20">
    <property type="entry name" value="Ankyrin repeat-containing domain"/>
    <property type="match status" value="1"/>
</dbReference>
<comment type="caution">
    <text evidence="7">The sequence shown here is derived from an EMBL/GenBank/DDBJ whole genome shotgun (WGS) entry which is preliminary data.</text>
</comment>
<feature type="non-terminal residue" evidence="7">
    <location>
        <position position="700"/>
    </location>
</feature>
<dbReference type="Pfam" id="PF25877">
    <property type="entry name" value="WHD_SOWAH"/>
    <property type="match status" value="1"/>
</dbReference>
<accession>A0ABS2XAU2</accession>
<keyword evidence="2 4" id="KW-0040">ANK repeat</keyword>
<evidence type="ECO:0000259" key="6">
    <source>
        <dbReference type="Pfam" id="PF25877"/>
    </source>
</evidence>
<feature type="region of interest" description="Disordered" evidence="5">
    <location>
        <begin position="374"/>
        <end position="409"/>
    </location>
</feature>
<dbReference type="SUPFAM" id="SSF48403">
    <property type="entry name" value="Ankyrin repeat"/>
    <property type="match status" value="1"/>
</dbReference>